<keyword evidence="1" id="KW-0812">Transmembrane</keyword>
<dbReference type="Pfam" id="PF12841">
    <property type="entry name" value="YvrJ"/>
    <property type="match status" value="1"/>
</dbReference>
<keyword evidence="3" id="KW-1185">Reference proteome</keyword>
<name>A0ABU0CSE0_9BACI</name>
<reference evidence="2 3" key="1">
    <citation type="submission" date="2023-07" db="EMBL/GenBank/DDBJ databases">
        <title>Genomic Encyclopedia of Type Strains, Phase IV (KMG-IV): sequencing the most valuable type-strain genomes for metagenomic binning, comparative biology and taxonomic classification.</title>
        <authorList>
            <person name="Goeker M."/>
        </authorList>
    </citation>
    <scope>NUCLEOTIDE SEQUENCE [LARGE SCALE GENOMIC DNA]</scope>
    <source>
        <strain evidence="2 3">DSM 17740</strain>
    </source>
</reference>
<dbReference type="Proteomes" id="UP001232445">
    <property type="component" value="Unassembled WGS sequence"/>
</dbReference>
<evidence type="ECO:0000313" key="3">
    <source>
        <dbReference type="Proteomes" id="UP001232445"/>
    </source>
</evidence>
<evidence type="ECO:0000256" key="1">
    <source>
        <dbReference type="SAM" id="Phobius"/>
    </source>
</evidence>
<evidence type="ECO:0000313" key="2">
    <source>
        <dbReference type="EMBL" id="MDQ0339269.1"/>
    </source>
</evidence>
<keyword evidence="1" id="KW-0472">Membrane</keyword>
<comment type="caution">
    <text evidence="2">The sequence shown here is derived from an EMBL/GenBank/DDBJ whole genome shotgun (WGS) entry which is preliminary data.</text>
</comment>
<dbReference type="EMBL" id="JAUSUQ010000007">
    <property type="protein sequence ID" value="MDQ0339269.1"/>
    <property type="molecule type" value="Genomic_DNA"/>
</dbReference>
<accession>A0ABU0CSE0</accession>
<protein>
    <recommendedName>
        <fullName evidence="4">YvrJ family protein</fullName>
    </recommendedName>
</protein>
<dbReference type="InterPro" id="IPR024419">
    <property type="entry name" value="YvrJ"/>
</dbReference>
<gene>
    <name evidence="2" type="ORF">J2S00_002056</name>
</gene>
<evidence type="ECO:0008006" key="4">
    <source>
        <dbReference type="Google" id="ProtNLM"/>
    </source>
</evidence>
<feature type="transmembrane region" description="Helical" evidence="1">
    <location>
        <begin position="6"/>
        <end position="29"/>
    </location>
</feature>
<keyword evidence="1" id="KW-1133">Transmembrane helix</keyword>
<proteinExistence type="predicted"/>
<dbReference type="RefSeq" id="WP_307339015.1">
    <property type="nucleotide sequence ID" value="NZ_JAUSUQ010000007.1"/>
</dbReference>
<sequence>MTALSEWSAVVQLLANVGFPAAVAMYLLFRFEKRIGNLERALADNIKDREKQGPVVQYIICARENRPDKGTRLLLKRKKHN</sequence>
<organism evidence="2 3">
    <name type="scientific">Caldalkalibacillus uzonensis</name>
    <dbReference type="NCBI Taxonomy" id="353224"/>
    <lineage>
        <taxon>Bacteria</taxon>
        <taxon>Bacillati</taxon>
        <taxon>Bacillota</taxon>
        <taxon>Bacilli</taxon>
        <taxon>Bacillales</taxon>
        <taxon>Bacillaceae</taxon>
        <taxon>Caldalkalibacillus</taxon>
    </lineage>
</organism>